<reference evidence="1 2" key="1">
    <citation type="submission" date="2014-09" db="EMBL/GenBank/DDBJ databases">
        <authorList>
            <person name="Ellenberger Sabrina"/>
        </authorList>
    </citation>
    <scope>NUCLEOTIDE SEQUENCE [LARGE SCALE GENOMIC DNA]</scope>
    <source>
        <strain evidence="1 2">CBS 412.66</strain>
    </source>
</reference>
<evidence type="ECO:0000313" key="2">
    <source>
        <dbReference type="Proteomes" id="UP000054107"/>
    </source>
</evidence>
<sequence length="101" mass="11899">MCGATYNMPSNLKYNPSLLQSSPLNDIRLKRCQWKKYLTDEEIDDIEKFKMKQLVELPLNVNEYIESLQKCTDAVSLKRQLSQELECPASEWIRNRVFKVV</sequence>
<dbReference type="AlphaFoldDB" id="A0A0B7MNZ0"/>
<dbReference type="OrthoDB" id="2285858at2759"/>
<keyword evidence="2" id="KW-1185">Reference proteome</keyword>
<evidence type="ECO:0000313" key="1">
    <source>
        <dbReference type="EMBL" id="CEP07571.1"/>
    </source>
</evidence>
<accession>A0A0B7MNZ0</accession>
<proteinExistence type="predicted"/>
<dbReference type="EMBL" id="LN719301">
    <property type="protein sequence ID" value="CEP07571.1"/>
    <property type="molecule type" value="Genomic_DNA"/>
</dbReference>
<organism evidence="1 2">
    <name type="scientific">Parasitella parasitica</name>
    <dbReference type="NCBI Taxonomy" id="35722"/>
    <lineage>
        <taxon>Eukaryota</taxon>
        <taxon>Fungi</taxon>
        <taxon>Fungi incertae sedis</taxon>
        <taxon>Mucoromycota</taxon>
        <taxon>Mucoromycotina</taxon>
        <taxon>Mucoromycetes</taxon>
        <taxon>Mucorales</taxon>
        <taxon>Mucorineae</taxon>
        <taxon>Mucoraceae</taxon>
        <taxon>Parasitella</taxon>
    </lineage>
</organism>
<protein>
    <submittedName>
        <fullName evidence="1">Uncharacterized protein</fullName>
    </submittedName>
</protein>
<gene>
    <name evidence="1" type="primary">PARPA_00867.1 scaffold 1159</name>
</gene>
<dbReference type="Proteomes" id="UP000054107">
    <property type="component" value="Unassembled WGS sequence"/>
</dbReference>
<name>A0A0B7MNZ0_9FUNG</name>